<keyword evidence="3" id="KW-0732">Signal</keyword>
<dbReference type="EMBL" id="JAGRRH010000002">
    <property type="protein sequence ID" value="KAG7373175.1"/>
    <property type="molecule type" value="Genomic_DNA"/>
</dbReference>
<feature type="region of interest" description="Disordered" evidence="1">
    <location>
        <begin position="176"/>
        <end position="213"/>
    </location>
</feature>
<proteinExistence type="predicted"/>
<keyword evidence="2" id="KW-1133">Transmembrane helix</keyword>
<evidence type="ECO:0000256" key="3">
    <source>
        <dbReference type="SAM" id="SignalP"/>
    </source>
</evidence>
<sequence>MPNVSSVAVTCIVLLFQSLPVARGFASNLIVTTMGCMTDLSTDEVIMNNQVKAVEDSDFPNMHLVVLDERGNHMESPFHYSNGDHDKELSIAFVNPYSPEEFSEDIQFVMEVDGPASFLEGGTIGCDGDKRVAARWTDNDGKVVLKLNDGTATVTVWAGWATGQNAVRLTPELIIGPADAKPPAETEQNPEQQQQQQQQQPAQPKEVQEFPTPDANNVIAPLQHLLTKKEVPEEFQNIDHDGRPGHHHIKQKIVDRENSLSGGGSRSSSSAGGGGGGGTAHRDMIAQKHKEHTYDLAAAADKVKKLHASRSPPHNTDDDDHHQAALDRQRQKSVQQMKKHRSIIEGQMSKNFETAANNVNASSHLMGCIFFVLCLGGFLFAFGKKRDKGRRDL</sequence>
<feature type="signal peptide" evidence="3">
    <location>
        <begin position="1"/>
        <end position="24"/>
    </location>
</feature>
<dbReference type="Proteomes" id="UP000693970">
    <property type="component" value="Unassembled WGS sequence"/>
</dbReference>
<feature type="transmembrane region" description="Helical" evidence="2">
    <location>
        <begin position="364"/>
        <end position="383"/>
    </location>
</feature>
<keyword evidence="2" id="KW-0472">Membrane</keyword>
<comment type="caution">
    <text evidence="4">The sequence shown here is derived from an EMBL/GenBank/DDBJ whole genome shotgun (WGS) entry which is preliminary data.</text>
</comment>
<name>A0A9K3M370_9STRA</name>
<keyword evidence="2" id="KW-0812">Transmembrane</keyword>
<feature type="region of interest" description="Disordered" evidence="1">
    <location>
        <begin position="304"/>
        <end position="334"/>
    </location>
</feature>
<feature type="compositionally biased region" description="Gly residues" evidence="1">
    <location>
        <begin position="261"/>
        <end position="279"/>
    </location>
</feature>
<organism evidence="4 5">
    <name type="scientific">Nitzschia inconspicua</name>
    <dbReference type="NCBI Taxonomy" id="303405"/>
    <lineage>
        <taxon>Eukaryota</taxon>
        <taxon>Sar</taxon>
        <taxon>Stramenopiles</taxon>
        <taxon>Ochrophyta</taxon>
        <taxon>Bacillariophyta</taxon>
        <taxon>Bacillariophyceae</taxon>
        <taxon>Bacillariophycidae</taxon>
        <taxon>Bacillariales</taxon>
        <taxon>Bacillariaceae</taxon>
        <taxon>Nitzschia</taxon>
    </lineage>
</organism>
<feature type="compositionally biased region" description="Low complexity" evidence="1">
    <location>
        <begin position="183"/>
        <end position="205"/>
    </location>
</feature>
<accession>A0A9K3M370</accession>
<evidence type="ECO:0000313" key="4">
    <source>
        <dbReference type="EMBL" id="KAG7373175.1"/>
    </source>
</evidence>
<evidence type="ECO:0000256" key="2">
    <source>
        <dbReference type="SAM" id="Phobius"/>
    </source>
</evidence>
<gene>
    <name evidence="4" type="ORF">IV203_033899</name>
</gene>
<evidence type="ECO:0000256" key="1">
    <source>
        <dbReference type="SAM" id="MobiDB-lite"/>
    </source>
</evidence>
<feature type="region of interest" description="Disordered" evidence="1">
    <location>
        <begin position="256"/>
        <end position="281"/>
    </location>
</feature>
<protein>
    <recommendedName>
        <fullName evidence="6">DOMON domain-containing protein</fullName>
    </recommendedName>
</protein>
<reference evidence="4" key="2">
    <citation type="submission" date="2021-04" db="EMBL/GenBank/DDBJ databases">
        <authorList>
            <person name="Podell S."/>
        </authorList>
    </citation>
    <scope>NUCLEOTIDE SEQUENCE</scope>
    <source>
        <strain evidence="4">Hildebrandi</strain>
    </source>
</reference>
<keyword evidence="5" id="KW-1185">Reference proteome</keyword>
<evidence type="ECO:0000313" key="5">
    <source>
        <dbReference type="Proteomes" id="UP000693970"/>
    </source>
</evidence>
<dbReference type="AlphaFoldDB" id="A0A9K3M370"/>
<feature type="compositionally biased region" description="Basic and acidic residues" evidence="1">
    <location>
        <begin position="315"/>
        <end position="330"/>
    </location>
</feature>
<evidence type="ECO:0008006" key="6">
    <source>
        <dbReference type="Google" id="ProtNLM"/>
    </source>
</evidence>
<reference evidence="4" key="1">
    <citation type="journal article" date="2021" name="Sci. Rep.">
        <title>Diploid genomic architecture of Nitzschia inconspicua, an elite biomass production diatom.</title>
        <authorList>
            <person name="Oliver A."/>
            <person name="Podell S."/>
            <person name="Pinowska A."/>
            <person name="Traller J.C."/>
            <person name="Smith S.R."/>
            <person name="McClure R."/>
            <person name="Beliaev A."/>
            <person name="Bohutskyi P."/>
            <person name="Hill E.A."/>
            <person name="Rabines A."/>
            <person name="Zheng H."/>
            <person name="Allen L.Z."/>
            <person name="Kuo A."/>
            <person name="Grigoriev I.V."/>
            <person name="Allen A.E."/>
            <person name="Hazlebeck D."/>
            <person name="Allen E.E."/>
        </authorList>
    </citation>
    <scope>NUCLEOTIDE SEQUENCE</scope>
    <source>
        <strain evidence="4">Hildebrandi</strain>
    </source>
</reference>
<feature type="chain" id="PRO_5039938805" description="DOMON domain-containing protein" evidence="3">
    <location>
        <begin position="25"/>
        <end position="393"/>
    </location>
</feature>
<dbReference type="OrthoDB" id="45198at2759"/>